<feature type="compositionally biased region" description="Low complexity" evidence="1">
    <location>
        <begin position="7"/>
        <end position="25"/>
    </location>
</feature>
<accession>A0ABD5PC29</accession>
<dbReference type="EMBL" id="JBHSDS010000006">
    <property type="protein sequence ID" value="MFC4358313.1"/>
    <property type="molecule type" value="Genomic_DNA"/>
</dbReference>
<name>A0ABD5PC29_9EURY</name>
<dbReference type="PANTHER" id="PTHR37953">
    <property type="entry name" value="UPF0127 PROTEIN MJ1496"/>
    <property type="match status" value="1"/>
</dbReference>
<evidence type="ECO:0000313" key="2">
    <source>
        <dbReference type="EMBL" id="MFC4358313.1"/>
    </source>
</evidence>
<dbReference type="InterPro" id="IPR038695">
    <property type="entry name" value="Saro_0823-like_sf"/>
</dbReference>
<comment type="caution">
    <text evidence="2">The sequence shown here is derived from an EMBL/GenBank/DDBJ whole genome shotgun (WGS) entry which is preliminary data.</text>
</comment>
<dbReference type="InterPro" id="IPR003795">
    <property type="entry name" value="DUF192"/>
</dbReference>
<protein>
    <submittedName>
        <fullName evidence="2">DUF192 domain-containing protein</fullName>
    </submittedName>
</protein>
<dbReference type="Pfam" id="PF02643">
    <property type="entry name" value="DUF192"/>
    <property type="match status" value="1"/>
</dbReference>
<gene>
    <name evidence="2" type="ORF">ACFO0N_10185</name>
</gene>
<dbReference type="Proteomes" id="UP001595921">
    <property type="component" value="Unassembled WGS sequence"/>
</dbReference>
<feature type="region of interest" description="Disordered" evidence="1">
    <location>
        <begin position="1"/>
        <end position="37"/>
    </location>
</feature>
<proteinExistence type="predicted"/>
<evidence type="ECO:0000313" key="3">
    <source>
        <dbReference type="Proteomes" id="UP001595921"/>
    </source>
</evidence>
<keyword evidence="3" id="KW-1185">Reference proteome</keyword>
<evidence type="ECO:0000256" key="1">
    <source>
        <dbReference type="SAM" id="MobiDB-lite"/>
    </source>
</evidence>
<dbReference type="PANTHER" id="PTHR37953:SF1">
    <property type="entry name" value="UPF0127 PROTEIN MJ1496"/>
    <property type="match status" value="1"/>
</dbReference>
<sequence length="160" mass="17307">MTDRTETATAATTATPTATATTTATDGPTYDRETVSVENGSRTLATIEVRIADTYEKRYTGLSDTESLDSGEGMLFVHDEEGRHAYVMRKMDFPLDILFVDANGTITTIHHAPVPPEGTSGNELERYRGTGKYVLEVPMGYANETGIEVGDRLVIPNGTA</sequence>
<dbReference type="RefSeq" id="WP_390203453.1">
    <property type="nucleotide sequence ID" value="NZ_JAODIW010000008.1"/>
</dbReference>
<dbReference type="Gene3D" id="2.60.120.1140">
    <property type="entry name" value="Protein of unknown function DUF192"/>
    <property type="match status" value="1"/>
</dbReference>
<organism evidence="2 3">
    <name type="scientific">Halobium salinum</name>
    <dbReference type="NCBI Taxonomy" id="1364940"/>
    <lineage>
        <taxon>Archaea</taxon>
        <taxon>Methanobacteriati</taxon>
        <taxon>Methanobacteriota</taxon>
        <taxon>Stenosarchaea group</taxon>
        <taxon>Halobacteria</taxon>
        <taxon>Halobacteriales</taxon>
        <taxon>Haloferacaceae</taxon>
        <taxon>Halobium</taxon>
    </lineage>
</organism>
<reference evidence="2 3" key="1">
    <citation type="journal article" date="2019" name="Int. J. Syst. Evol. Microbiol.">
        <title>The Global Catalogue of Microorganisms (GCM) 10K type strain sequencing project: providing services to taxonomists for standard genome sequencing and annotation.</title>
        <authorList>
            <consortium name="The Broad Institute Genomics Platform"/>
            <consortium name="The Broad Institute Genome Sequencing Center for Infectious Disease"/>
            <person name="Wu L."/>
            <person name="Ma J."/>
        </authorList>
    </citation>
    <scope>NUCLEOTIDE SEQUENCE [LARGE SCALE GENOMIC DNA]</scope>
    <source>
        <strain evidence="2 3">CGMCC 1.12553</strain>
    </source>
</reference>
<dbReference type="AlphaFoldDB" id="A0ABD5PC29"/>